<dbReference type="EMBL" id="JAODUP010000178">
    <property type="protein sequence ID" value="KAK2158050.1"/>
    <property type="molecule type" value="Genomic_DNA"/>
</dbReference>
<dbReference type="InterPro" id="IPR000504">
    <property type="entry name" value="RRM_dom"/>
</dbReference>
<dbReference type="Pfam" id="PF00076">
    <property type="entry name" value="RRM_1"/>
    <property type="match status" value="1"/>
</dbReference>
<accession>A0AAD9N608</accession>
<dbReference type="InterPro" id="IPR012677">
    <property type="entry name" value="Nucleotide-bd_a/b_plait_sf"/>
</dbReference>
<proteinExistence type="predicted"/>
<dbReference type="CDD" id="cd00590">
    <property type="entry name" value="RRM_SF"/>
    <property type="match status" value="1"/>
</dbReference>
<evidence type="ECO:0000313" key="2">
    <source>
        <dbReference type="EMBL" id="KAK2158050.1"/>
    </source>
</evidence>
<organism evidence="2 3">
    <name type="scientific">Paralvinella palmiformis</name>
    <dbReference type="NCBI Taxonomy" id="53620"/>
    <lineage>
        <taxon>Eukaryota</taxon>
        <taxon>Metazoa</taxon>
        <taxon>Spiralia</taxon>
        <taxon>Lophotrochozoa</taxon>
        <taxon>Annelida</taxon>
        <taxon>Polychaeta</taxon>
        <taxon>Sedentaria</taxon>
        <taxon>Canalipalpata</taxon>
        <taxon>Terebellida</taxon>
        <taxon>Terebelliformia</taxon>
        <taxon>Alvinellidae</taxon>
        <taxon>Paralvinella</taxon>
    </lineage>
</organism>
<sequence>MASQMVVPASRDTLFMRGFSARRDIDEIRDFFSDEGGRCSVEFFKESDDKSKLYVALKFENKDIAKELLNR</sequence>
<gene>
    <name evidence="2" type="ORF">LSH36_178g04038</name>
</gene>
<evidence type="ECO:0000259" key="1">
    <source>
        <dbReference type="Pfam" id="PF00076"/>
    </source>
</evidence>
<dbReference type="Proteomes" id="UP001208570">
    <property type="component" value="Unassembled WGS sequence"/>
</dbReference>
<dbReference type="SUPFAM" id="SSF54928">
    <property type="entry name" value="RNA-binding domain, RBD"/>
    <property type="match status" value="1"/>
</dbReference>
<comment type="caution">
    <text evidence="2">The sequence shown here is derived from an EMBL/GenBank/DDBJ whole genome shotgun (WGS) entry which is preliminary data.</text>
</comment>
<reference evidence="2" key="1">
    <citation type="journal article" date="2023" name="Mol. Biol. Evol.">
        <title>Third-Generation Sequencing Reveals the Adaptive Role of the Epigenome in Three Deep-Sea Polychaetes.</title>
        <authorList>
            <person name="Perez M."/>
            <person name="Aroh O."/>
            <person name="Sun Y."/>
            <person name="Lan Y."/>
            <person name="Juniper S.K."/>
            <person name="Young C.R."/>
            <person name="Angers B."/>
            <person name="Qian P.Y."/>
        </authorList>
    </citation>
    <scope>NUCLEOTIDE SEQUENCE</scope>
    <source>
        <strain evidence="2">P08H-3</strain>
    </source>
</reference>
<name>A0AAD9N608_9ANNE</name>
<feature type="domain" description="RRM" evidence="1">
    <location>
        <begin position="14"/>
        <end position="69"/>
    </location>
</feature>
<evidence type="ECO:0000313" key="3">
    <source>
        <dbReference type="Proteomes" id="UP001208570"/>
    </source>
</evidence>
<dbReference type="InterPro" id="IPR035979">
    <property type="entry name" value="RBD_domain_sf"/>
</dbReference>
<dbReference type="Gene3D" id="3.30.70.330">
    <property type="match status" value="1"/>
</dbReference>
<dbReference type="AlphaFoldDB" id="A0AAD9N608"/>
<keyword evidence="3" id="KW-1185">Reference proteome</keyword>
<protein>
    <recommendedName>
        <fullName evidence="1">RRM domain-containing protein</fullName>
    </recommendedName>
</protein>
<dbReference type="GO" id="GO:0003723">
    <property type="term" value="F:RNA binding"/>
    <property type="evidence" value="ECO:0007669"/>
    <property type="project" value="InterPro"/>
</dbReference>